<reference evidence="1" key="1">
    <citation type="submission" date="2022-11" db="EMBL/GenBank/DDBJ databases">
        <title>Genome Sequence of Boeremia exigua.</title>
        <authorList>
            <person name="Buettner E."/>
        </authorList>
    </citation>
    <scope>NUCLEOTIDE SEQUENCE</scope>
    <source>
        <strain evidence="1">CU02</strain>
    </source>
</reference>
<dbReference type="EMBL" id="JAPHNI010000461">
    <property type="protein sequence ID" value="KAJ8110838.1"/>
    <property type="molecule type" value="Genomic_DNA"/>
</dbReference>
<evidence type="ECO:0000313" key="1">
    <source>
        <dbReference type="EMBL" id="KAJ8110838.1"/>
    </source>
</evidence>
<organism evidence="1 2">
    <name type="scientific">Boeremia exigua</name>
    <dbReference type="NCBI Taxonomy" id="749465"/>
    <lineage>
        <taxon>Eukaryota</taxon>
        <taxon>Fungi</taxon>
        <taxon>Dikarya</taxon>
        <taxon>Ascomycota</taxon>
        <taxon>Pezizomycotina</taxon>
        <taxon>Dothideomycetes</taxon>
        <taxon>Pleosporomycetidae</taxon>
        <taxon>Pleosporales</taxon>
        <taxon>Pleosporineae</taxon>
        <taxon>Didymellaceae</taxon>
        <taxon>Boeremia</taxon>
    </lineage>
</organism>
<keyword evidence="2" id="KW-1185">Reference proteome</keyword>
<dbReference type="Proteomes" id="UP001153331">
    <property type="component" value="Unassembled WGS sequence"/>
</dbReference>
<sequence>MPGLEIVGVVLGALPLTIIALEQYANGVGTLERWRKYDARLRSLIRTVQTQEQIFKNILEHLLTVIVRADDRIFVLINAGGEAWHKAGIEEKLKDRLREAYSCYVGNLQAMSETINEIKGKLLFNSEGQARSHIFSRLQHKYKRVKFTLEHTVYADQVAQLERLNSALGKLTVQAIELESTRKTLRNSVRTSCKALKCKMRCVGSRQGHTVKCIECRDSRIDDVGMYTAFPPVQTPNAQWQEFELSIRSQSQLPSTSTLVKETEKATTIRPPAPQRLATPAVQG</sequence>
<gene>
    <name evidence="1" type="ORF">OPT61_g6422</name>
</gene>
<comment type="caution">
    <text evidence="1">The sequence shown here is derived from an EMBL/GenBank/DDBJ whole genome shotgun (WGS) entry which is preliminary data.</text>
</comment>
<evidence type="ECO:0000313" key="2">
    <source>
        <dbReference type="Proteomes" id="UP001153331"/>
    </source>
</evidence>
<protein>
    <submittedName>
        <fullName evidence="1">Uncharacterized protein</fullName>
    </submittedName>
</protein>
<name>A0ACC2I6N4_9PLEO</name>
<proteinExistence type="predicted"/>
<accession>A0ACC2I6N4</accession>